<proteinExistence type="inferred from homology"/>
<dbReference type="EMBL" id="AQQR01000024">
    <property type="protein sequence ID" value="OWU68079.1"/>
    <property type="molecule type" value="Genomic_DNA"/>
</dbReference>
<keyword evidence="1 2" id="KW-0808">Transferase</keyword>
<dbReference type="InterPro" id="IPR048254">
    <property type="entry name" value="CDP_ALCOHOL_P_TRANSF_CS"/>
</dbReference>
<keyword evidence="5" id="KW-1185">Reference proteome</keyword>
<feature type="transmembrane region" description="Helical" evidence="3">
    <location>
        <begin position="89"/>
        <end position="107"/>
    </location>
</feature>
<evidence type="ECO:0008006" key="6">
    <source>
        <dbReference type="Google" id="ProtNLM"/>
    </source>
</evidence>
<sequence length="192" mass="20103">MPSLVLLLAGIAAITSLMARHYPHPAFGWANTVTLVRLGLAVSLVTPLLAGMPAGWAVALLGGVALALDGVDGWLARRHGRTSAFGARFDMEVDSLLSVVLAVHAMLGGPAGPVLLVLGLTRYVFVAATWALPWLAAPLPESLRRKAVCVLQLATLILLQLPGWPPALALAASAALLWSFAVDILWLAGRRA</sequence>
<feature type="transmembrane region" description="Helical" evidence="3">
    <location>
        <begin position="170"/>
        <end position="189"/>
    </location>
</feature>
<dbReference type="Pfam" id="PF01066">
    <property type="entry name" value="CDP-OH_P_transf"/>
    <property type="match status" value="1"/>
</dbReference>
<feature type="transmembrane region" description="Helical" evidence="3">
    <location>
        <begin position="35"/>
        <end position="68"/>
    </location>
</feature>
<dbReference type="Gene3D" id="1.20.120.1760">
    <property type="match status" value="1"/>
</dbReference>
<evidence type="ECO:0000313" key="4">
    <source>
        <dbReference type="EMBL" id="OWU68079.1"/>
    </source>
</evidence>
<dbReference type="AlphaFoldDB" id="A0A225NBL0"/>
<reference evidence="4 5" key="1">
    <citation type="submission" date="2013-04" db="EMBL/GenBank/DDBJ databases">
        <title>Oceanicola sp. 22II1-22F33 Genome Sequencing.</title>
        <authorList>
            <person name="Lai Q."/>
            <person name="Li G."/>
            <person name="Shao Z."/>
        </authorList>
    </citation>
    <scope>NUCLEOTIDE SEQUENCE [LARGE SCALE GENOMIC DNA]</scope>
    <source>
        <strain evidence="4 5">22II1-22F33</strain>
    </source>
</reference>
<keyword evidence="3" id="KW-1133">Transmembrane helix</keyword>
<accession>A0A225NBL0</accession>
<protein>
    <recommendedName>
        <fullName evidence="6">CDP-alcohol phosphatidyltransferase</fullName>
    </recommendedName>
</protein>
<evidence type="ECO:0000313" key="5">
    <source>
        <dbReference type="Proteomes" id="UP000215377"/>
    </source>
</evidence>
<dbReference type="GO" id="GO:0008654">
    <property type="term" value="P:phospholipid biosynthetic process"/>
    <property type="evidence" value="ECO:0007669"/>
    <property type="project" value="InterPro"/>
</dbReference>
<comment type="caution">
    <text evidence="4">The sequence shown here is derived from an EMBL/GenBank/DDBJ whole genome shotgun (WGS) entry which is preliminary data.</text>
</comment>
<dbReference type="GO" id="GO:0016020">
    <property type="term" value="C:membrane"/>
    <property type="evidence" value="ECO:0007669"/>
    <property type="project" value="InterPro"/>
</dbReference>
<evidence type="ECO:0000256" key="2">
    <source>
        <dbReference type="RuleBase" id="RU003750"/>
    </source>
</evidence>
<organism evidence="4 5">
    <name type="scientific">Marinibacterium profundimaris</name>
    <dbReference type="NCBI Taxonomy" id="1679460"/>
    <lineage>
        <taxon>Bacteria</taxon>
        <taxon>Pseudomonadati</taxon>
        <taxon>Pseudomonadota</taxon>
        <taxon>Alphaproteobacteria</taxon>
        <taxon>Rhodobacterales</taxon>
        <taxon>Paracoccaceae</taxon>
        <taxon>Marinibacterium</taxon>
    </lineage>
</organism>
<evidence type="ECO:0000256" key="3">
    <source>
        <dbReference type="SAM" id="Phobius"/>
    </source>
</evidence>
<name>A0A225NBL0_9RHOB</name>
<dbReference type="InterPro" id="IPR000462">
    <property type="entry name" value="CDP-OH_P_trans"/>
</dbReference>
<evidence type="ECO:0000256" key="1">
    <source>
        <dbReference type="ARBA" id="ARBA00022679"/>
    </source>
</evidence>
<keyword evidence="3" id="KW-0812">Transmembrane</keyword>
<keyword evidence="3" id="KW-0472">Membrane</keyword>
<comment type="similarity">
    <text evidence="2">Belongs to the CDP-alcohol phosphatidyltransferase class-I family.</text>
</comment>
<gene>
    <name evidence="4" type="ORF">ATO3_25020</name>
</gene>
<dbReference type="InterPro" id="IPR043130">
    <property type="entry name" value="CDP-OH_PTrfase_TM_dom"/>
</dbReference>
<dbReference type="GO" id="GO:0016780">
    <property type="term" value="F:phosphotransferase activity, for other substituted phosphate groups"/>
    <property type="evidence" value="ECO:0007669"/>
    <property type="project" value="InterPro"/>
</dbReference>
<dbReference type="Proteomes" id="UP000215377">
    <property type="component" value="Unassembled WGS sequence"/>
</dbReference>
<dbReference type="PROSITE" id="PS00379">
    <property type="entry name" value="CDP_ALCOHOL_P_TRANSF"/>
    <property type="match status" value="1"/>
</dbReference>